<dbReference type="InterPro" id="IPR018221">
    <property type="entry name" value="Glyco_hydro_9_His_AS"/>
</dbReference>
<dbReference type="CDD" id="cd14256">
    <property type="entry name" value="Dockerin_I"/>
    <property type="match status" value="1"/>
</dbReference>
<dbReference type="Gene3D" id="1.50.10.10">
    <property type="match status" value="1"/>
</dbReference>
<evidence type="ECO:0000256" key="8">
    <source>
        <dbReference type="PROSITE-ProRule" id="PRU10059"/>
    </source>
</evidence>
<accession>A0A4U7JBB4</accession>
<dbReference type="Pfam" id="PF00404">
    <property type="entry name" value="Dockerin_1"/>
    <property type="match status" value="1"/>
</dbReference>
<feature type="active site" evidence="9">
    <location>
        <position position="467"/>
    </location>
</feature>
<dbReference type="OrthoDB" id="9758662at2"/>
<evidence type="ECO:0000256" key="10">
    <source>
        <dbReference type="RuleBase" id="RU361166"/>
    </source>
</evidence>
<dbReference type="KEGG" id="rher:EHE19_001750"/>
<dbReference type="GO" id="GO:0008810">
    <property type="term" value="F:cellulase activity"/>
    <property type="evidence" value="ECO:0007669"/>
    <property type="project" value="UniProtKB-EC"/>
</dbReference>
<sequence>MAKVKKSRIYALILAASLIVTQFGIQSTTSAAPLFNYGEALQKSILFYEAQRSGAISTSDIPTRLPWRGDSQLTDGQKEGIDLTGGWVDAGDNIKFGITCAYTASLLAYGAIEYKDAYVKSGQMKWLQNQLRWVNDYFIKCHTSENVFWAQVGMTAMDHNNWMPIEVTHITNDRTAIKLDKDNPGTEVAMGTAAAMAASSIVFRDSDPTYADKLLTHAKQLYDFGDKYRGKFSDVIKKTDPQGAAAYTSHSGYNDELVWGSIWLYKGMEAQKAGSGASYLNKAKEYYNGIGKEANQSVHKYKWAHCWDDQSFGCYVLMSQIDPTNAEYSQDAERWLNWWTVGGTEHNADGTKITYTPGGHAKLDDWGSFRYASTTALFAFTYSDKLADATKKARYHDFAVKQINYILGDNPRKASYMVGFGENYPQHPHHRTAHSSWGQTMDVPSEHRHILYGALVGSPTATDGFNDLVSDYICNEVAIDYNAGITGALARMYAEFGGNPIPDSSFPLPDKPYSEKDEFPVFAKTYFNGTSGTQFSLTVENRSAWPARAKNNLKLRYFFTLDTNDISDVSIKSQKWSKVTGPTVWDKENKVYYFTIDLSGTDIYPGYGWEVGGPEVDFTVSSASNQWDVTNDWSYMNWDKTYVSGTRSYAPNFVVYEGDNFIRLAGKEPAGGASVTQTILKPVYPEGKNYFDISQGSCEAKFKLTDASGSPLKGMQIHWSSKDVEPGFVIHMRSSYTDGEGIAKVNINIPDTMLNNEVSVDSYITANFAGTDSYQAALSEGRVMGKFSTGFEIGDINNDKSVDAIDFALLKKYLLDNNVEIKHMYADMNSDGNIDAIDFALLKKKLLN</sequence>
<dbReference type="InterPro" id="IPR033126">
    <property type="entry name" value="Glyco_hydro_9_Asp/Glu_AS"/>
</dbReference>
<dbReference type="PROSITE" id="PS51172">
    <property type="entry name" value="CBM3"/>
    <property type="match status" value="1"/>
</dbReference>
<dbReference type="SMART" id="SM01067">
    <property type="entry name" value="CBM_3"/>
    <property type="match status" value="1"/>
</dbReference>
<comment type="similarity">
    <text evidence="8 10">Belongs to the glycosyl hydrolase 9 (cellulase E) family.</text>
</comment>
<feature type="signal peptide" evidence="10">
    <location>
        <begin position="1"/>
        <end position="31"/>
    </location>
</feature>
<dbReference type="EC" id="3.2.1.-" evidence="10"/>
<evidence type="ECO:0000256" key="4">
    <source>
        <dbReference type="ARBA" id="ARBA00023001"/>
    </source>
</evidence>
<dbReference type="SUPFAM" id="SSF48208">
    <property type="entry name" value="Six-hairpin glycosidases"/>
    <property type="match status" value="1"/>
</dbReference>
<dbReference type="InterPro" id="IPR016134">
    <property type="entry name" value="Dockerin_dom"/>
</dbReference>
<organism evidence="11 12">
    <name type="scientific">Ruminiclostridium herbifermentans</name>
    <dbReference type="NCBI Taxonomy" id="2488810"/>
    <lineage>
        <taxon>Bacteria</taxon>
        <taxon>Bacillati</taxon>
        <taxon>Bacillota</taxon>
        <taxon>Clostridia</taxon>
        <taxon>Eubacteriales</taxon>
        <taxon>Oscillospiraceae</taxon>
        <taxon>Ruminiclostridium</taxon>
    </lineage>
</organism>
<proteinExistence type="inferred from homology"/>
<evidence type="ECO:0000313" key="11">
    <source>
        <dbReference type="EMBL" id="QNU67293.1"/>
    </source>
</evidence>
<evidence type="ECO:0000256" key="5">
    <source>
        <dbReference type="ARBA" id="ARBA00023277"/>
    </source>
</evidence>
<feature type="active site" evidence="8">
    <location>
        <position position="429"/>
    </location>
</feature>
<feature type="active site" evidence="9">
    <location>
        <position position="476"/>
    </location>
</feature>
<keyword evidence="6 8" id="KW-0326">Glycosidase</keyword>
<dbReference type="InterPro" id="IPR012341">
    <property type="entry name" value="6hp_glycosidase-like_sf"/>
</dbReference>
<dbReference type="InterPro" id="IPR036439">
    <property type="entry name" value="Dockerin_dom_sf"/>
</dbReference>
<dbReference type="InterPro" id="IPR008928">
    <property type="entry name" value="6-hairpin_glycosidase_sf"/>
</dbReference>
<evidence type="ECO:0000256" key="7">
    <source>
        <dbReference type="ARBA" id="ARBA00023326"/>
    </source>
</evidence>
<evidence type="ECO:0000256" key="2">
    <source>
        <dbReference type="ARBA" id="ARBA00022729"/>
    </source>
</evidence>
<dbReference type="SUPFAM" id="SSF49384">
    <property type="entry name" value="Carbohydrate-binding domain"/>
    <property type="match status" value="1"/>
</dbReference>
<evidence type="ECO:0000256" key="3">
    <source>
        <dbReference type="ARBA" id="ARBA00022801"/>
    </source>
</evidence>
<keyword evidence="5 8" id="KW-0119">Carbohydrate metabolism</keyword>
<dbReference type="Gene3D" id="1.10.1330.10">
    <property type="entry name" value="Dockerin domain"/>
    <property type="match status" value="1"/>
</dbReference>
<evidence type="ECO:0000313" key="12">
    <source>
        <dbReference type="Proteomes" id="UP000306409"/>
    </source>
</evidence>
<gene>
    <name evidence="11" type="ORF">EHE19_001750</name>
</gene>
<evidence type="ECO:0000256" key="9">
    <source>
        <dbReference type="PROSITE-ProRule" id="PRU10060"/>
    </source>
</evidence>
<keyword evidence="2 10" id="KW-0732">Signal</keyword>
<dbReference type="InterPro" id="IPR001701">
    <property type="entry name" value="Glyco_hydro_9"/>
</dbReference>
<dbReference type="GO" id="GO:0030245">
    <property type="term" value="P:cellulose catabolic process"/>
    <property type="evidence" value="ECO:0007669"/>
    <property type="project" value="UniProtKB-KW"/>
</dbReference>
<dbReference type="InterPro" id="IPR036966">
    <property type="entry name" value="CBM3_sf"/>
</dbReference>
<dbReference type="InterPro" id="IPR008965">
    <property type="entry name" value="CBM2/CBM3_carb-bd_dom_sf"/>
</dbReference>
<dbReference type="Pfam" id="PF00942">
    <property type="entry name" value="CBM_3"/>
    <property type="match status" value="1"/>
</dbReference>
<dbReference type="PROSITE" id="PS51766">
    <property type="entry name" value="DOCKERIN"/>
    <property type="match status" value="1"/>
</dbReference>
<comment type="catalytic activity">
    <reaction evidence="1">
        <text>Endohydrolysis of (1-&gt;4)-beta-D-glucosidic linkages in cellulose, lichenin and cereal beta-D-glucans.</text>
        <dbReference type="EC" id="3.2.1.4"/>
    </reaction>
</comment>
<reference evidence="11 12" key="1">
    <citation type="submission" date="2020-09" db="EMBL/GenBank/DDBJ databases">
        <title>Characterization and genome sequencing of Ruminiclostridium sp. nov. MA18.</title>
        <authorList>
            <person name="Rettenmaier R."/>
            <person name="Kowollik M.-L."/>
            <person name="Liebl W."/>
            <person name="Zverlov V."/>
        </authorList>
    </citation>
    <scope>NUCLEOTIDE SEQUENCE [LARGE SCALE GENOMIC DNA]</scope>
    <source>
        <strain evidence="11 12">MA18</strain>
    </source>
</reference>
<dbReference type="EMBL" id="CP061336">
    <property type="protein sequence ID" value="QNU67293.1"/>
    <property type="molecule type" value="Genomic_DNA"/>
</dbReference>
<dbReference type="PROSITE" id="PS00698">
    <property type="entry name" value="GH9_3"/>
    <property type="match status" value="1"/>
</dbReference>
<dbReference type="Proteomes" id="UP000306409">
    <property type="component" value="Chromosome"/>
</dbReference>
<dbReference type="AlphaFoldDB" id="A0A4U7JBB4"/>
<dbReference type="PROSITE" id="PS00448">
    <property type="entry name" value="CLOS_CELLULOSOME_RPT"/>
    <property type="match status" value="2"/>
</dbReference>
<dbReference type="InterPro" id="IPR002105">
    <property type="entry name" value="Dockerin_1_rpt"/>
</dbReference>
<name>A0A4U7JBB4_9FIRM</name>
<keyword evidence="3 8" id="KW-0378">Hydrolase</keyword>
<keyword evidence="7 8" id="KW-0624">Polysaccharide degradation</keyword>
<evidence type="ECO:0000256" key="1">
    <source>
        <dbReference type="ARBA" id="ARBA00000966"/>
    </source>
</evidence>
<dbReference type="RefSeq" id="WP_137699050.1">
    <property type="nucleotide sequence ID" value="NZ_CP061336.1"/>
</dbReference>
<dbReference type="SUPFAM" id="SSF63446">
    <property type="entry name" value="Type I dockerin domain"/>
    <property type="match status" value="1"/>
</dbReference>
<dbReference type="PROSITE" id="PS00592">
    <property type="entry name" value="GH9_2"/>
    <property type="match status" value="1"/>
</dbReference>
<dbReference type="Pfam" id="PF00759">
    <property type="entry name" value="Glyco_hydro_9"/>
    <property type="match status" value="1"/>
</dbReference>
<dbReference type="GO" id="GO:0030248">
    <property type="term" value="F:cellulose binding"/>
    <property type="evidence" value="ECO:0007669"/>
    <property type="project" value="InterPro"/>
</dbReference>
<dbReference type="PANTHER" id="PTHR22298">
    <property type="entry name" value="ENDO-1,4-BETA-GLUCANASE"/>
    <property type="match status" value="1"/>
</dbReference>
<evidence type="ECO:0000256" key="6">
    <source>
        <dbReference type="ARBA" id="ARBA00023295"/>
    </source>
</evidence>
<protein>
    <recommendedName>
        <fullName evidence="10">Glucanase</fullName>
        <ecNumber evidence="10">3.2.1.-</ecNumber>
    </recommendedName>
</protein>
<keyword evidence="12" id="KW-1185">Reference proteome</keyword>
<feature type="chain" id="PRO_5031677356" description="Glucanase" evidence="10">
    <location>
        <begin position="32"/>
        <end position="848"/>
    </location>
</feature>
<keyword evidence="4" id="KW-0136">Cellulose degradation</keyword>
<dbReference type="Gene3D" id="2.60.40.710">
    <property type="entry name" value="Endoglucanase-like"/>
    <property type="match status" value="1"/>
</dbReference>
<dbReference type="InterPro" id="IPR001956">
    <property type="entry name" value="CBM3"/>
</dbReference>